<proteinExistence type="predicted"/>
<evidence type="ECO:0000256" key="1">
    <source>
        <dbReference type="SAM" id="Phobius"/>
    </source>
</evidence>
<gene>
    <name evidence="2" type="ORF">C2G38_897812</name>
</gene>
<comment type="caution">
    <text evidence="2">The sequence shown here is derived from an EMBL/GenBank/DDBJ whole genome shotgun (WGS) entry which is preliminary data.</text>
</comment>
<dbReference type="Proteomes" id="UP000266673">
    <property type="component" value="Unassembled WGS sequence"/>
</dbReference>
<organism evidence="2 3">
    <name type="scientific">Gigaspora rosea</name>
    <dbReference type="NCBI Taxonomy" id="44941"/>
    <lineage>
        <taxon>Eukaryota</taxon>
        <taxon>Fungi</taxon>
        <taxon>Fungi incertae sedis</taxon>
        <taxon>Mucoromycota</taxon>
        <taxon>Glomeromycotina</taxon>
        <taxon>Glomeromycetes</taxon>
        <taxon>Diversisporales</taxon>
        <taxon>Gigasporaceae</taxon>
        <taxon>Gigaspora</taxon>
    </lineage>
</organism>
<protein>
    <submittedName>
        <fullName evidence="2">Uncharacterized protein</fullName>
    </submittedName>
</protein>
<keyword evidence="3" id="KW-1185">Reference proteome</keyword>
<feature type="transmembrane region" description="Helical" evidence="1">
    <location>
        <begin position="6"/>
        <end position="29"/>
    </location>
</feature>
<dbReference type="EMBL" id="QKWP01000276">
    <property type="protein sequence ID" value="RIB23130.1"/>
    <property type="molecule type" value="Genomic_DNA"/>
</dbReference>
<keyword evidence="1" id="KW-0812">Transmembrane</keyword>
<evidence type="ECO:0000313" key="3">
    <source>
        <dbReference type="Proteomes" id="UP000266673"/>
    </source>
</evidence>
<sequence>MTGDVILLLLNFMGLLNQIPYTLYIYIYYRYNSTILFHTQSSSSHLFFTLPTSSVYSFSSYLVTVSPSCVTQYFLSIPS</sequence>
<evidence type="ECO:0000313" key="2">
    <source>
        <dbReference type="EMBL" id="RIB23130.1"/>
    </source>
</evidence>
<reference evidence="2 3" key="1">
    <citation type="submission" date="2018-06" db="EMBL/GenBank/DDBJ databases">
        <title>Comparative genomics reveals the genomic features of Rhizophagus irregularis, R. cerebriforme, R. diaphanum and Gigaspora rosea, and their symbiotic lifestyle signature.</title>
        <authorList>
            <person name="Morin E."/>
            <person name="San Clemente H."/>
            <person name="Chen E.C.H."/>
            <person name="De La Providencia I."/>
            <person name="Hainaut M."/>
            <person name="Kuo A."/>
            <person name="Kohler A."/>
            <person name="Murat C."/>
            <person name="Tang N."/>
            <person name="Roy S."/>
            <person name="Loubradou J."/>
            <person name="Henrissat B."/>
            <person name="Grigoriev I.V."/>
            <person name="Corradi N."/>
            <person name="Roux C."/>
            <person name="Martin F.M."/>
        </authorList>
    </citation>
    <scope>NUCLEOTIDE SEQUENCE [LARGE SCALE GENOMIC DNA]</scope>
    <source>
        <strain evidence="2 3">DAOM 194757</strain>
    </source>
</reference>
<keyword evidence="1" id="KW-1133">Transmembrane helix</keyword>
<keyword evidence="1" id="KW-0472">Membrane</keyword>
<name>A0A397VKV8_9GLOM</name>
<dbReference type="AlphaFoldDB" id="A0A397VKV8"/>
<accession>A0A397VKV8</accession>